<dbReference type="GO" id="GO:0000139">
    <property type="term" value="C:Golgi membrane"/>
    <property type="evidence" value="ECO:0007669"/>
    <property type="project" value="UniProtKB-SubCell"/>
</dbReference>
<comment type="subcellular location">
    <subcellularLocation>
        <location evidence="8">Endomembrane system</location>
        <topology evidence="8">Single-pass type IV membrane protein</topology>
    </subcellularLocation>
    <subcellularLocation>
        <location evidence="1">Golgi apparatus membrane</location>
    </subcellularLocation>
</comment>
<evidence type="ECO:0000313" key="12">
    <source>
        <dbReference type="EMBL" id="RSH76898.1"/>
    </source>
</evidence>
<feature type="transmembrane region" description="Helical" evidence="10">
    <location>
        <begin position="202"/>
        <end position="223"/>
    </location>
</feature>
<feature type="region of interest" description="Disordered" evidence="9">
    <location>
        <begin position="1"/>
        <end position="135"/>
    </location>
</feature>
<dbReference type="InterPro" id="IPR000727">
    <property type="entry name" value="T_SNARE_dom"/>
</dbReference>
<evidence type="ECO:0000256" key="1">
    <source>
        <dbReference type="ARBA" id="ARBA00004394"/>
    </source>
</evidence>
<dbReference type="AlphaFoldDB" id="A0A427XDJ2"/>
<dbReference type="RefSeq" id="XP_028472045.1">
    <property type="nucleotide sequence ID" value="XM_028619472.1"/>
</dbReference>
<evidence type="ECO:0000256" key="8">
    <source>
        <dbReference type="ARBA" id="ARBA00046280"/>
    </source>
</evidence>
<evidence type="ECO:0000256" key="2">
    <source>
        <dbReference type="ARBA" id="ARBA00022448"/>
    </source>
</evidence>
<evidence type="ECO:0000256" key="4">
    <source>
        <dbReference type="ARBA" id="ARBA00022927"/>
    </source>
</evidence>
<comment type="caution">
    <text evidence="12">The sequence shown here is derived from an EMBL/GenBank/DDBJ whole genome shotgun (WGS) entry which is preliminary data.</text>
</comment>
<keyword evidence="6" id="KW-0333">Golgi apparatus</keyword>
<dbReference type="Gene3D" id="1.20.5.110">
    <property type="match status" value="1"/>
</dbReference>
<name>A0A427XDJ2_9TREE</name>
<sequence>MYGSLRLNTSTSTHNVNVWSSSSPSHRPHHIDFRPTMSTLKRVNRRPGPSAAAYYNTPPAASPSPVLYPPSGGPSSGRGTPASSLLRPTVGPGSGRSSPPLRPDSSASQRSQYSESPFGGGMSSNQAFPRSGHDLETHNDDLLSGLMGKVDVLKSLTIGIGDEVRAGNAELAGMTDDFGSTSNVLSGTWKRMTRMAKRQSTGWCYFMGFMLLVLWIFIIVWWLRR</sequence>
<dbReference type="PROSITE" id="PS50192">
    <property type="entry name" value="T_SNARE"/>
    <property type="match status" value="1"/>
</dbReference>
<dbReference type="STRING" id="105984.A0A427XDJ2"/>
<dbReference type="CDD" id="cd15853">
    <property type="entry name" value="SNARE_Bet1"/>
    <property type="match status" value="1"/>
</dbReference>
<dbReference type="SUPFAM" id="SSF58038">
    <property type="entry name" value="SNARE fusion complex"/>
    <property type="match status" value="1"/>
</dbReference>
<dbReference type="PANTHER" id="PTHR12791">
    <property type="entry name" value="GOLGI SNARE BET1-RELATED"/>
    <property type="match status" value="1"/>
</dbReference>
<proteinExistence type="predicted"/>
<evidence type="ECO:0000256" key="3">
    <source>
        <dbReference type="ARBA" id="ARBA00022692"/>
    </source>
</evidence>
<feature type="compositionally biased region" description="Polar residues" evidence="9">
    <location>
        <begin position="1"/>
        <end position="19"/>
    </location>
</feature>
<organism evidence="12 13">
    <name type="scientific">Apiotrichum porosum</name>
    <dbReference type="NCBI Taxonomy" id="105984"/>
    <lineage>
        <taxon>Eukaryota</taxon>
        <taxon>Fungi</taxon>
        <taxon>Dikarya</taxon>
        <taxon>Basidiomycota</taxon>
        <taxon>Agaricomycotina</taxon>
        <taxon>Tremellomycetes</taxon>
        <taxon>Trichosporonales</taxon>
        <taxon>Trichosporonaceae</taxon>
        <taxon>Apiotrichum</taxon>
    </lineage>
</organism>
<keyword evidence="2" id="KW-0813">Transport</keyword>
<dbReference type="EMBL" id="RSCE01000019">
    <property type="protein sequence ID" value="RSH76898.1"/>
    <property type="molecule type" value="Genomic_DNA"/>
</dbReference>
<evidence type="ECO:0000256" key="9">
    <source>
        <dbReference type="SAM" id="MobiDB-lite"/>
    </source>
</evidence>
<evidence type="ECO:0000313" key="13">
    <source>
        <dbReference type="Proteomes" id="UP000279236"/>
    </source>
</evidence>
<evidence type="ECO:0000256" key="5">
    <source>
        <dbReference type="ARBA" id="ARBA00022989"/>
    </source>
</evidence>
<keyword evidence="4" id="KW-0653">Protein transport</keyword>
<keyword evidence="5 10" id="KW-1133">Transmembrane helix</keyword>
<keyword evidence="7 10" id="KW-0472">Membrane</keyword>
<evidence type="ECO:0000256" key="10">
    <source>
        <dbReference type="SAM" id="Phobius"/>
    </source>
</evidence>
<dbReference type="GeneID" id="39588376"/>
<gene>
    <name evidence="12" type="ORF">EHS24_003833</name>
</gene>
<dbReference type="OrthoDB" id="261831at2759"/>
<accession>A0A427XDJ2</accession>
<evidence type="ECO:0000259" key="11">
    <source>
        <dbReference type="PROSITE" id="PS50192"/>
    </source>
</evidence>
<feature type="compositionally biased region" description="Low complexity" evidence="9">
    <location>
        <begin position="77"/>
        <end position="116"/>
    </location>
</feature>
<feature type="compositionally biased region" description="Pro residues" evidence="9">
    <location>
        <begin position="60"/>
        <end position="72"/>
    </location>
</feature>
<dbReference type="GO" id="GO:0015031">
    <property type="term" value="P:protein transport"/>
    <property type="evidence" value="ECO:0007669"/>
    <property type="project" value="UniProtKB-KW"/>
</dbReference>
<evidence type="ECO:0000256" key="6">
    <source>
        <dbReference type="ARBA" id="ARBA00023034"/>
    </source>
</evidence>
<dbReference type="Proteomes" id="UP000279236">
    <property type="component" value="Unassembled WGS sequence"/>
</dbReference>
<keyword evidence="3 10" id="KW-0812">Transmembrane</keyword>
<evidence type="ECO:0000256" key="7">
    <source>
        <dbReference type="ARBA" id="ARBA00023136"/>
    </source>
</evidence>
<feature type="domain" description="T-SNARE coiled-coil homology" evidence="11">
    <location>
        <begin position="133"/>
        <end position="195"/>
    </location>
</feature>
<protein>
    <recommendedName>
        <fullName evidence="11">t-SNARE coiled-coil homology domain-containing protein</fullName>
    </recommendedName>
</protein>
<dbReference type="InterPro" id="IPR039899">
    <property type="entry name" value="BET1_SNARE"/>
</dbReference>
<reference evidence="12 13" key="1">
    <citation type="submission" date="2018-11" db="EMBL/GenBank/DDBJ databases">
        <title>Genome sequence of Apiotrichum porosum DSM 27194.</title>
        <authorList>
            <person name="Aliyu H."/>
            <person name="Gorte O."/>
            <person name="Ochsenreither K."/>
        </authorList>
    </citation>
    <scope>NUCLEOTIDE SEQUENCE [LARGE SCALE GENOMIC DNA]</scope>
    <source>
        <strain evidence="12 13">DSM 27194</strain>
    </source>
</reference>
<keyword evidence="13" id="KW-1185">Reference proteome</keyword>